<reference evidence="3" key="1">
    <citation type="submission" date="2023-07" db="EMBL/GenBank/DDBJ databases">
        <title>A chromosome-level genome assembly of Lolium multiflorum.</title>
        <authorList>
            <person name="Chen Y."/>
            <person name="Copetti D."/>
            <person name="Kolliker R."/>
            <person name="Studer B."/>
        </authorList>
    </citation>
    <scope>NUCLEOTIDE SEQUENCE</scope>
    <source>
        <strain evidence="3">02402/16</strain>
        <tissue evidence="3">Leaf</tissue>
    </source>
</reference>
<feature type="compositionally biased region" description="Basic and acidic residues" evidence="1">
    <location>
        <begin position="168"/>
        <end position="180"/>
    </location>
</feature>
<protein>
    <recommendedName>
        <fullName evidence="6">C2H2-type domain-containing protein</fullName>
    </recommendedName>
</protein>
<evidence type="ECO:0008006" key="6">
    <source>
        <dbReference type="Google" id="ProtNLM"/>
    </source>
</evidence>
<evidence type="ECO:0000313" key="2">
    <source>
        <dbReference type="EMBL" id="KAK1653106.1"/>
    </source>
</evidence>
<keyword evidence="5" id="KW-1185">Reference proteome</keyword>
<organism evidence="3 5">
    <name type="scientific">Lolium multiflorum</name>
    <name type="common">Italian ryegrass</name>
    <name type="synonym">Lolium perenne subsp. multiflorum</name>
    <dbReference type="NCBI Taxonomy" id="4521"/>
    <lineage>
        <taxon>Eukaryota</taxon>
        <taxon>Viridiplantae</taxon>
        <taxon>Streptophyta</taxon>
        <taxon>Embryophyta</taxon>
        <taxon>Tracheophyta</taxon>
        <taxon>Spermatophyta</taxon>
        <taxon>Magnoliopsida</taxon>
        <taxon>Liliopsida</taxon>
        <taxon>Poales</taxon>
        <taxon>Poaceae</taxon>
        <taxon>BOP clade</taxon>
        <taxon>Pooideae</taxon>
        <taxon>Poodae</taxon>
        <taxon>Poeae</taxon>
        <taxon>Poeae Chloroplast Group 2 (Poeae type)</taxon>
        <taxon>Loliodinae</taxon>
        <taxon>Loliinae</taxon>
        <taxon>Lolium</taxon>
    </lineage>
</organism>
<dbReference type="EMBL" id="JAUUTY010000004">
    <property type="protein sequence ID" value="KAK1653107.1"/>
    <property type="molecule type" value="Genomic_DNA"/>
</dbReference>
<dbReference type="EMBL" id="JAUUTY010000004">
    <property type="protein sequence ID" value="KAK1653106.1"/>
    <property type="molecule type" value="Genomic_DNA"/>
</dbReference>
<dbReference type="InterPro" id="IPR045320">
    <property type="entry name" value="JAGGED/SL1-like"/>
</dbReference>
<evidence type="ECO:0000256" key="1">
    <source>
        <dbReference type="SAM" id="MobiDB-lite"/>
    </source>
</evidence>
<dbReference type="GO" id="GO:0003700">
    <property type="term" value="F:DNA-binding transcription factor activity"/>
    <property type="evidence" value="ECO:0007669"/>
    <property type="project" value="InterPro"/>
</dbReference>
<sequence>MQAAAAAAVPDLSLGLVTAGTARSGDEEATPTALVDGKMVRLSQCLFCDKTFLKSQALGGHQNAHHKDLFFNGPYLSDPYREDAFGGATLFGAAPSTRPPCNSGAGRSMSYFIASHGGGAAASSPAAADASRLVVGRRCSALWGADAATGPVCVQPRRRGGPVKGVPRQRDRQQQCRRDAGPPAAPLAS</sequence>
<accession>A0AAD8SJ25</accession>
<dbReference type="EMBL" id="JAUUTY010000004">
    <property type="protein sequence ID" value="KAK1653108.1"/>
    <property type="molecule type" value="Genomic_DNA"/>
</dbReference>
<evidence type="ECO:0000313" key="3">
    <source>
        <dbReference type="EMBL" id="KAK1653107.1"/>
    </source>
</evidence>
<dbReference type="Proteomes" id="UP001231189">
    <property type="component" value="Unassembled WGS sequence"/>
</dbReference>
<gene>
    <name evidence="2" type="ORF">QYE76_070911</name>
    <name evidence="3" type="ORF">QYE76_070912</name>
    <name evidence="4" type="ORF">QYE76_070913</name>
</gene>
<dbReference type="PANTHER" id="PTHR45730:SF108">
    <property type="entry name" value="PROTEIN LATE FLOWERING"/>
    <property type="match status" value="1"/>
</dbReference>
<comment type="caution">
    <text evidence="3">The sequence shown here is derived from an EMBL/GenBank/DDBJ whole genome shotgun (WGS) entry which is preliminary data.</text>
</comment>
<proteinExistence type="predicted"/>
<name>A0AAD8SJ25_LOLMU</name>
<evidence type="ECO:0000313" key="5">
    <source>
        <dbReference type="Proteomes" id="UP001231189"/>
    </source>
</evidence>
<dbReference type="AlphaFoldDB" id="A0AAD8SJ25"/>
<feature type="region of interest" description="Disordered" evidence="1">
    <location>
        <begin position="155"/>
        <end position="189"/>
    </location>
</feature>
<dbReference type="PANTHER" id="PTHR45730">
    <property type="entry name" value="ZINC FINGER PROTEIN JAGGED"/>
    <property type="match status" value="1"/>
</dbReference>
<evidence type="ECO:0000313" key="4">
    <source>
        <dbReference type="EMBL" id="KAK1653108.1"/>
    </source>
</evidence>